<protein>
    <recommendedName>
        <fullName evidence="5">DUF2155 domain-containing protein</fullName>
    </recommendedName>
</protein>
<dbReference type="AlphaFoldDB" id="A0A2V1NZR4"/>
<evidence type="ECO:0000313" key="3">
    <source>
        <dbReference type="EMBL" id="PWG15695.1"/>
    </source>
</evidence>
<dbReference type="Proteomes" id="UP000245293">
    <property type="component" value="Unassembled WGS sequence"/>
</dbReference>
<organism evidence="3 4">
    <name type="scientific">Salibaculum griseiflavum</name>
    <dbReference type="NCBI Taxonomy" id="1914409"/>
    <lineage>
        <taxon>Bacteria</taxon>
        <taxon>Pseudomonadati</taxon>
        <taxon>Pseudomonadota</taxon>
        <taxon>Alphaproteobacteria</taxon>
        <taxon>Rhodobacterales</taxon>
        <taxon>Roseobacteraceae</taxon>
        <taxon>Salibaculum</taxon>
    </lineage>
</organism>
<accession>A0A2V1NZR4</accession>
<feature type="compositionally biased region" description="Low complexity" evidence="1">
    <location>
        <begin position="58"/>
        <end position="67"/>
    </location>
</feature>
<keyword evidence="2" id="KW-0732">Signal</keyword>
<reference evidence="4" key="1">
    <citation type="submission" date="2018-05" db="EMBL/GenBank/DDBJ databases">
        <authorList>
            <person name="Du Z."/>
            <person name="Wang X."/>
        </authorList>
    </citation>
    <scope>NUCLEOTIDE SEQUENCE [LARGE SCALE GENOMIC DNA]</scope>
    <source>
        <strain evidence="4">WDS4C29</strain>
    </source>
</reference>
<feature type="signal peptide" evidence="2">
    <location>
        <begin position="1"/>
        <end position="18"/>
    </location>
</feature>
<dbReference type="OrthoDB" id="9810376at2"/>
<dbReference type="EMBL" id="QETF01000026">
    <property type="protein sequence ID" value="PWG15695.1"/>
    <property type="molecule type" value="Genomic_DNA"/>
</dbReference>
<comment type="caution">
    <text evidence="3">The sequence shown here is derived from an EMBL/GenBank/DDBJ whole genome shotgun (WGS) entry which is preliminary data.</text>
</comment>
<evidence type="ECO:0008006" key="5">
    <source>
        <dbReference type="Google" id="ProtNLM"/>
    </source>
</evidence>
<proteinExistence type="predicted"/>
<keyword evidence="4" id="KW-1185">Reference proteome</keyword>
<dbReference type="InterPro" id="IPR019225">
    <property type="entry name" value="DUF2155"/>
</dbReference>
<evidence type="ECO:0000256" key="2">
    <source>
        <dbReference type="SAM" id="SignalP"/>
    </source>
</evidence>
<feature type="chain" id="PRO_5015928524" description="DUF2155 domain-containing protein" evidence="2">
    <location>
        <begin position="19"/>
        <end position="163"/>
    </location>
</feature>
<sequence>MIRTLALAAILVAGAAAAQDTGDLPPLDLSDPDLFESDPQQPTLDGLGAADQPEETPTETALAPAATTAAGGTLRVLDKITGTVRDLDLANGERAEVGNLSVEMGECRFPTGNPSGDAYMLLTIHYNNAPEPIFRGWMIASAPALNALDHQRYDVWALRCTNS</sequence>
<dbReference type="RefSeq" id="WP_109389971.1">
    <property type="nucleotide sequence ID" value="NZ_QETF01000026.1"/>
</dbReference>
<gene>
    <name evidence="3" type="ORF">DFK10_15630</name>
</gene>
<name>A0A2V1NZR4_9RHOB</name>
<feature type="region of interest" description="Disordered" evidence="1">
    <location>
        <begin position="21"/>
        <end position="67"/>
    </location>
</feature>
<dbReference type="Pfam" id="PF09923">
    <property type="entry name" value="DUF2155"/>
    <property type="match status" value="1"/>
</dbReference>
<evidence type="ECO:0000256" key="1">
    <source>
        <dbReference type="SAM" id="MobiDB-lite"/>
    </source>
</evidence>
<evidence type="ECO:0000313" key="4">
    <source>
        <dbReference type="Proteomes" id="UP000245293"/>
    </source>
</evidence>